<organism evidence="6 7">
    <name type="scientific">Paenibacillus roseus</name>
    <dbReference type="NCBI Taxonomy" id="2798579"/>
    <lineage>
        <taxon>Bacteria</taxon>
        <taxon>Bacillati</taxon>
        <taxon>Bacillota</taxon>
        <taxon>Bacilli</taxon>
        <taxon>Bacillales</taxon>
        <taxon>Paenibacillaceae</taxon>
        <taxon>Paenibacillus</taxon>
    </lineage>
</organism>
<gene>
    <name evidence="6" type="ORF">JFN88_01355</name>
</gene>
<dbReference type="AlphaFoldDB" id="A0A934J419"/>
<name>A0A934J419_9BACL</name>
<keyword evidence="2 4" id="KW-0238">DNA-binding</keyword>
<dbReference type="PANTHER" id="PTHR47506:SF1">
    <property type="entry name" value="HTH-TYPE TRANSCRIPTIONAL REGULATOR YJDC"/>
    <property type="match status" value="1"/>
</dbReference>
<dbReference type="Pfam" id="PF16925">
    <property type="entry name" value="TetR_C_13"/>
    <property type="match status" value="1"/>
</dbReference>
<evidence type="ECO:0000256" key="3">
    <source>
        <dbReference type="ARBA" id="ARBA00023163"/>
    </source>
</evidence>
<reference evidence="6" key="1">
    <citation type="submission" date="2020-12" db="EMBL/GenBank/DDBJ databases">
        <authorList>
            <person name="Huq M.A."/>
        </authorList>
    </citation>
    <scope>NUCLEOTIDE SEQUENCE</scope>
    <source>
        <strain evidence="6">MAHUQ-46</strain>
    </source>
</reference>
<evidence type="ECO:0000313" key="6">
    <source>
        <dbReference type="EMBL" id="MBJ6359968.1"/>
    </source>
</evidence>
<feature type="DNA-binding region" description="H-T-H motif" evidence="4">
    <location>
        <begin position="29"/>
        <end position="48"/>
    </location>
</feature>
<feature type="domain" description="HTH tetR-type" evidence="5">
    <location>
        <begin position="6"/>
        <end position="66"/>
    </location>
</feature>
<dbReference type="Pfam" id="PF00440">
    <property type="entry name" value="TetR_N"/>
    <property type="match status" value="1"/>
</dbReference>
<dbReference type="SUPFAM" id="SSF48498">
    <property type="entry name" value="Tetracyclin repressor-like, C-terminal domain"/>
    <property type="match status" value="1"/>
</dbReference>
<dbReference type="EMBL" id="JAELUP010000003">
    <property type="protein sequence ID" value="MBJ6359968.1"/>
    <property type="molecule type" value="Genomic_DNA"/>
</dbReference>
<evidence type="ECO:0000259" key="5">
    <source>
        <dbReference type="PROSITE" id="PS50977"/>
    </source>
</evidence>
<sequence length="192" mass="21972">MARSKEFEEIEVLDKAVQLFWEQGYEKTSIADLVEHMGIHRRSLYDTFGDKQALYMQAMNRYGQTINTTLEYRIKGSETAREAMESIFDFMIEDLDSAPAGCMYVNTAVELGLRDNAANEMTTKGFIRTEQLLARIIRQGQVAGEFATSRDADELAELLHNALIGIRVWKRTSADLKKLHRIAKLSMEILDR</sequence>
<dbReference type="Gene3D" id="1.10.357.10">
    <property type="entry name" value="Tetracycline Repressor, domain 2"/>
    <property type="match status" value="1"/>
</dbReference>
<proteinExistence type="predicted"/>
<evidence type="ECO:0000256" key="2">
    <source>
        <dbReference type="ARBA" id="ARBA00023125"/>
    </source>
</evidence>
<evidence type="ECO:0000256" key="1">
    <source>
        <dbReference type="ARBA" id="ARBA00023015"/>
    </source>
</evidence>
<evidence type="ECO:0000313" key="7">
    <source>
        <dbReference type="Proteomes" id="UP000640274"/>
    </source>
</evidence>
<dbReference type="PRINTS" id="PR00455">
    <property type="entry name" value="HTHTETR"/>
</dbReference>
<dbReference type="RefSeq" id="WP_199017493.1">
    <property type="nucleotide sequence ID" value="NZ_JAELUP010000003.1"/>
</dbReference>
<keyword evidence="7" id="KW-1185">Reference proteome</keyword>
<dbReference type="InterPro" id="IPR011075">
    <property type="entry name" value="TetR_C"/>
</dbReference>
<dbReference type="InterPro" id="IPR036271">
    <property type="entry name" value="Tet_transcr_reg_TetR-rel_C_sf"/>
</dbReference>
<keyword evidence="3" id="KW-0804">Transcription</keyword>
<dbReference type="SUPFAM" id="SSF46689">
    <property type="entry name" value="Homeodomain-like"/>
    <property type="match status" value="1"/>
</dbReference>
<protein>
    <submittedName>
        <fullName evidence="6">TetR/AcrR family transcriptional regulator</fullName>
    </submittedName>
</protein>
<dbReference type="InterPro" id="IPR001647">
    <property type="entry name" value="HTH_TetR"/>
</dbReference>
<dbReference type="PROSITE" id="PS50977">
    <property type="entry name" value="HTH_TETR_2"/>
    <property type="match status" value="1"/>
</dbReference>
<accession>A0A934J419</accession>
<dbReference type="InterPro" id="IPR009057">
    <property type="entry name" value="Homeodomain-like_sf"/>
</dbReference>
<keyword evidence="1" id="KW-0805">Transcription regulation</keyword>
<dbReference type="Proteomes" id="UP000640274">
    <property type="component" value="Unassembled WGS sequence"/>
</dbReference>
<comment type="caution">
    <text evidence="6">The sequence shown here is derived from an EMBL/GenBank/DDBJ whole genome shotgun (WGS) entry which is preliminary data.</text>
</comment>
<dbReference type="Gene3D" id="1.10.10.60">
    <property type="entry name" value="Homeodomain-like"/>
    <property type="match status" value="1"/>
</dbReference>
<dbReference type="PANTHER" id="PTHR47506">
    <property type="entry name" value="TRANSCRIPTIONAL REGULATORY PROTEIN"/>
    <property type="match status" value="1"/>
</dbReference>
<dbReference type="GO" id="GO:0003677">
    <property type="term" value="F:DNA binding"/>
    <property type="evidence" value="ECO:0007669"/>
    <property type="project" value="UniProtKB-UniRule"/>
</dbReference>
<evidence type="ECO:0000256" key="4">
    <source>
        <dbReference type="PROSITE-ProRule" id="PRU00335"/>
    </source>
</evidence>